<gene>
    <name evidence="2" type="ORF">COLO4_13639</name>
</gene>
<dbReference type="EMBL" id="AWUE01015213">
    <property type="protein sequence ID" value="OMO98912.1"/>
    <property type="molecule type" value="Genomic_DNA"/>
</dbReference>
<evidence type="ECO:0000313" key="3">
    <source>
        <dbReference type="Proteomes" id="UP000187203"/>
    </source>
</evidence>
<evidence type="ECO:0000313" key="2">
    <source>
        <dbReference type="EMBL" id="OMO98912.1"/>
    </source>
</evidence>
<sequence length="46" mass="5018">MAKKSASGAGRTRQALLPSAGPLHVFPSSEAARSRRFREKGKYTKE</sequence>
<reference evidence="3" key="1">
    <citation type="submission" date="2013-09" db="EMBL/GenBank/DDBJ databases">
        <title>Corchorus olitorius genome sequencing.</title>
        <authorList>
            <person name="Alam M."/>
            <person name="Haque M.S."/>
            <person name="Islam M.S."/>
            <person name="Emdad E.M."/>
            <person name="Islam M.M."/>
            <person name="Ahmed B."/>
            <person name="Halim A."/>
            <person name="Hossen Q.M.M."/>
            <person name="Hossain M.Z."/>
            <person name="Ahmed R."/>
            <person name="Khan M.M."/>
            <person name="Islam R."/>
            <person name="Rashid M.M."/>
            <person name="Khan S.A."/>
            <person name="Rahman M.S."/>
            <person name="Alam M."/>
            <person name="Yahiya A.S."/>
            <person name="Khan M.S."/>
            <person name="Azam M.S."/>
            <person name="Haque T."/>
            <person name="Lashkar M.Z.H."/>
            <person name="Akhand A.I."/>
            <person name="Morshed G."/>
            <person name="Roy S."/>
            <person name="Uddin K.S."/>
            <person name="Rabeya T."/>
            <person name="Hossain A.S."/>
            <person name="Chowdhury A."/>
            <person name="Snigdha A.R."/>
            <person name="Mortoza M.S."/>
            <person name="Matin S.A."/>
            <person name="Hoque S.M.E."/>
            <person name="Islam M.K."/>
            <person name="Roy D.K."/>
            <person name="Haider R."/>
            <person name="Moosa M.M."/>
            <person name="Elias S.M."/>
            <person name="Hasan A.M."/>
            <person name="Jahan S."/>
            <person name="Shafiuddin M."/>
            <person name="Mahmood N."/>
            <person name="Shommy N.S."/>
        </authorList>
    </citation>
    <scope>NUCLEOTIDE SEQUENCE [LARGE SCALE GENOMIC DNA]</scope>
    <source>
        <strain evidence="3">cv. O-4</strain>
    </source>
</reference>
<dbReference type="AlphaFoldDB" id="A0A1R3JVJ4"/>
<evidence type="ECO:0000256" key="1">
    <source>
        <dbReference type="SAM" id="MobiDB-lite"/>
    </source>
</evidence>
<dbReference type="Proteomes" id="UP000187203">
    <property type="component" value="Unassembled WGS sequence"/>
</dbReference>
<proteinExistence type="predicted"/>
<name>A0A1R3JVJ4_9ROSI</name>
<organism evidence="2 3">
    <name type="scientific">Corchorus olitorius</name>
    <dbReference type="NCBI Taxonomy" id="93759"/>
    <lineage>
        <taxon>Eukaryota</taxon>
        <taxon>Viridiplantae</taxon>
        <taxon>Streptophyta</taxon>
        <taxon>Embryophyta</taxon>
        <taxon>Tracheophyta</taxon>
        <taxon>Spermatophyta</taxon>
        <taxon>Magnoliopsida</taxon>
        <taxon>eudicotyledons</taxon>
        <taxon>Gunneridae</taxon>
        <taxon>Pentapetalae</taxon>
        <taxon>rosids</taxon>
        <taxon>malvids</taxon>
        <taxon>Malvales</taxon>
        <taxon>Malvaceae</taxon>
        <taxon>Grewioideae</taxon>
        <taxon>Apeibeae</taxon>
        <taxon>Corchorus</taxon>
    </lineage>
</organism>
<accession>A0A1R3JVJ4</accession>
<comment type="caution">
    <text evidence="2">The sequence shown here is derived from an EMBL/GenBank/DDBJ whole genome shotgun (WGS) entry which is preliminary data.</text>
</comment>
<keyword evidence="3" id="KW-1185">Reference proteome</keyword>
<feature type="region of interest" description="Disordered" evidence="1">
    <location>
        <begin position="1"/>
        <end position="46"/>
    </location>
</feature>
<protein>
    <submittedName>
        <fullName evidence="2">Polyketide synthase</fullName>
    </submittedName>
</protein>